<name>A0A8J2S3X2_9STRA</name>
<keyword evidence="2" id="KW-1185">Reference proteome</keyword>
<protein>
    <recommendedName>
        <fullName evidence="3">F-box domain-containing protein</fullName>
    </recommendedName>
</protein>
<dbReference type="EMBL" id="CAKKNE010000001">
    <property type="protein sequence ID" value="CAH0364583.1"/>
    <property type="molecule type" value="Genomic_DNA"/>
</dbReference>
<gene>
    <name evidence="1" type="ORF">PECAL_1P09530</name>
</gene>
<evidence type="ECO:0000313" key="1">
    <source>
        <dbReference type="EMBL" id="CAH0364583.1"/>
    </source>
</evidence>
<sequence length="272" mass="30760">MAPLDALPADVLTKCLDFVPFDEVHTTAKQASRGLRSAARRALTKGRWRPLKLFCARGRDELFAAFELTGDNTLNNEKRWAKPVISDATRALLREAWALAPGECLIEVASWWPPETFGPHINSLEGAIRFLDVVVPSIDGLGQIMKALACDRVRRLQPSYTTADLGMGPEGWTGGLINMWLSKIHILNHDTDTPRLTLLQESQADLGLFTWDDPRAAARFLLDRSHCFVYDEYMRRTFQEWRNRREGELLAEVADAIFPANAWNANPDREDE</sequence>
<accession>A0A8J2S3X2</accession>
<reference evidence="1" key="1">
    <citation type="submission" date="2021-11" db="EMBL/GenBank/DDBJ databases">
        <authorList>
            <consortium name="Genoscope - CEA"/>
            <person name="William W."/>
        </authorList>
    </citation>
    <scope>NUCLEOTIDE SEQUENCE</scope>
</reference>
<comment type="caution">
    <text evidence="1">The sequence shown here is derived from an EMBL/GenBank/DDBJ whole genome shotgun (WGS) entry which is preliminary data.</text>
</comment>
<dbReference type="Proteomes" id="UP000789595">
    <property type="component" value="Unassembled WGS sequence"/>
</dbReference>
<evidence type="ECO:0008006" key="3">
    <source>
        <dbReference type="Google" id="ProtNLM"/>
    </source>
</evidence>
<proteinExistence type="predicted"/>
<evidence type="ECO:0000313" key="2">
    <source>
        <dbReference type="Proteomes" id="UP000789595"/>
    </source>
</evidence>
<dbReference type="AlphaFoldDB" id="A0A8J2S3X2"/>
<organism evidence="1 2">
    <name type="scientific">Pelagomonas calceolata</name>
    <dbReference type="NCBI Taxonomy" id="35677"/>
    <lineage>
        <taxon>Eukaryota</taxon>
        <taxon>Sar</taxon>
        <taxon>Stramenopiles</taxon>
        <taxon>Ochrophyta</taxon>
        <taxon>Pelagophyceae</taxon>
        <taxon>Pelagomonadales</taxon>
        <taxon>Pelagomonadaceae</taxon>
        <taxon>Pelagomonas</taxon>
    </lineage>
</organism>